<protein>
    <submittedName>
        <fullName evidence="5">Alkene reductase</fullName>
    </submittedName>
</protein>
<evidence type="ECO:0000256" key="2">
    <source>
        <dbReference type="ARBA" id="ARBA00005979"/>
    </source>
</evidence>
<dbReference type="InterPro" id="IPR013785">
    <property type="entry name" value="Aldolase_TIM"/>
</dbReference>
<dbReference type="CDD" id="cd02933">
    <property type="entry name" value="OYE_like_FMN"/>
    <property type="match status" value="1"/>
</dbReference>
<feature type="domain" description="NADH:flavin oxidoreductase/NADH oxidase N-terminal" evidence="4">
    <location>
        <begin position="4"/>
        <end position="336"/>
    </location>
</feature>
<gene>
    <name evidence="5" type="ORF">IC230_17800</name>
</gene>
<dbReference type="GO" id="GO:0010181">
    <property type="term" value="F:FMN binding"/>
    <property type="evidence" value="ECO:0007669"/>
    <property type="project" value="InterPro"/>
</dbReference>
<keyword evidence="3" id="KW-0560">Oxidoreductase</keyword>
<keyword evidence="6" id="KW-1185">Reference proteome</keyword>
<reference evidence="5" key="1">
    <citation type="submission" date="2020-09" db="EMBL/GenBank/DDBJ databases">
        <authorList>
            <person name="Kim M.K."/>
        </authorList>
    </citation>
    <scope>NUCLEOTIDE SEQUENCE</scope>
    <source>
        <strain evidence="5">BT704</strain>
    </source>
</reference>
<evidence type="ECO:0000259" key="4">
    <source>
        <dbReference type="Pfam" id="PF00724"/>
    </source>
</evidence>
<dbReference type="EMBL" id="JACXAA010000006">
    <property type="protein sequence ID" value="MBD2754764.1"/>
    <property type="molecule type" value="Genomic_DNA"/>
</dbReference>
<comment type="similarity">
    <text evidence="2">Belongs to the NADH:flavin oxidoreductase/NADH oxidase family.</text>
</comment>
<accession>A0A927GEG4</accession>
<dbReference type="GO" id="GO:0016628">
    <property type="term" value="F:oxidoreductase activity, acting on the CH-CH group of donors, NAD or NADP as acceptor"/>
    <property type="evidence" value="ECO:0007669"/>
    <property type="project" value="UniProtKB-ARBA"/>
</dbReference>
<dbReference type="Pfam" id="PF00724">
    <property type="entry name" value="Oxidored_FMN"/>
    <property type="match status" value="1"/>
</dbReference>
<dbReference type="PANTHER" id="PTHR22893:SF91">
    <property type="entry name" value="NADPH DEHYDROGENASE 2-RELATED"/>
    <property type="match status" value="1"/>
</dbReference>
<name>A0A927GEG4_9BACT</name>
<dbReference type="Proteomes" id="UP000653797">
    <property type="component" value="Unassembled WGS sequence"/>
</dbReference>
<dbReference type="RefSeq" id="WP_191040389.1">
    <property type="nucleotide sequence ID" value="NZ_JACXAA010000006.1"/>
</dbReference>
<evidence type="ECO:0000256" key="1">
    <source>
        <dbReference type="ARBA" id="ARBA00001917"/>
    </source>
</evidence>
<dbReference type="AlphaFoldDB" id="A0A927GEG4"/>
<organism evidence="5 6">
    <name type="scientific">Spirosoma validum</name>
    <dbReference type="NCBI Taxonomy" id="2771355"/>
    <lineage>
        <taxon>Bacteria</taxon>
        <taxon>Pseudomonadati</taxon>
        <taxon>Bacteroidota</taxon>
        <taxon>Cytophagia</taxon>
        <taxon>Cytophagales</taxon>
        <taxon>Cytophagaceae</taxon>
        <taxon>Spirosoma</taxon>
    </lineage>
</organism>
<evidence type="ECO:0000313" key="5">
    <source>
        <dbReference type="EMBL" id="MBD2754764.1"/>
    </source>
</evidence>
<dbReference type="GO" id="GO:0005829">
    <property type="term" value="C:cytosol"/>
    <property type="evidence" value="ECO:0007669"/>
    <property type="project" value="TreeGrafter"/>
</dbReference>
<sequence length="368" mass="39077">MAQKLFSEATLGALTLANHIVMAPMTRSRAIGNIPNDMIAEYYAQRASAGLIITEGTSPSPNGLGYARIPGLYNDEQIEGWKKVTSAVHDKGSKIFVQLMHTGRISHGANMPAGAQILAPSSVAAAGNMWTDSEGLVPNATPREMTTADVKEAIQEFVQAAKNAVEAGFDGIELHGANGYLIEQFLSDRSNQRTDEYGGSVENRARFLLEIVEGSIAAIGADKVGLRLSPFGAAGDLLPHADDTHDLYVYLTSQLDQLGVVYLHLVDHSGMGAPAVPTATVDAIRETFTGTLILCGSYNVERAEADLESGKADLVAFGRPFIANPDLVERLETGAELAQLDPATLYAGGPKGFEQGYIDYPALAEAQA</sequence>
<comment type="caution">
    <text evidence="5">The sequence shown here is derived from an EMBL/GenBank/DDBJ whole genome shotgun (WGS) entry which is preliminary data.</text>
</comment>
<evidence type="ECO:0000313" key="6">
    <source>
        <dbReference type="Proteomes" id="UP000653797"/>
    </source>
</evidence>
<dbReference type="InterPro" id="IPR001155">
    <property type="entry name" value="OxRdtase_FMN_N"/>
</dbReference>
<evidence type="ECO:0000256" key="3">
    <source>
        <dbReference type="ARBA" id="ARBA00023002"/>
    </source>
</evidence>
<dbReference type="Gene3D" id="3.20.20.70">
    <property type="entry name" value="Aldolase class I"/>
    <property type="match status" value="1"/>
</dbReference>
<proteinExistence type="inferred from homology"/>
<dbReference type="InterPro" id="IPR045247">
    <property type="entry name" value="Oye-like"/>
</dbReference>
<dbReference type="FunFam" id="3.20.20.70:FF:000059">
    <property type="entry name" value="N-ethylmaleimide reductase, FMN-linked"/>
    <property type="match status" value="1"/>
</dbReference>
<comment type="cofactor">
    <cofactor evidence="1">
        <name>FMN</name>
        <dbReference type="ChEBI" id="CHEBI:58210"/>
    </cofactor>
</comment>
<dbReference type="SUPFAM" id="SSF51395">
    <property type="entry name" value="FMN-linked oxidoreductases"/>
    <property type="match status" value="1"/>
</dbReference>
<dbReference type="PANTHER" id="PTHR22893">
    <property type="entry name" value="NADH OXIDOREDUCTASE-RELATED"/>
    <property type="match status" value="1"/>
</dbReference>